<evidence type="ECO:0000256" key="1">
    <source>
        <dbReference type="ARBA" id="ARBA00005189"/>
    </source>
</evidence>
<dbReference type="GO" id="GO:0016746">
    <property type="term" value="F:acyltransferase activity"/>
    <property type="evidence" value="ECO:0007669"/>
    <property type="project" value="UniProtKB-KW"/>
</dbReference>
<keyword evidence="6" id="KW-1185">Reference proteome</keyword>
<comment type="pathway">
    <text evidence="1">Lipid metabolism.</text>
</comment>
<evidence type="ECO:0000256" key="3">
    <source>
        <dbReference type="ARBA" id="ARBA00023315"/>
    </source>
</evidence>
<organism evidence="5 6">
    <name type="scientific">Sulfurimonas diazotrophicus</name>
    <dbReference type="NCBI Taxonomy" id="3131939"/>
    <lineage>
        <taxon>Bacteria</taxon>
        <taxon>Pseudomonadati</taxon>
        <taxon>Campylobacterota</taxon>
        <taxon>Epsilonproteobacteria</taxon>
        <taxon>Campylobacterales</taxon>
        <taxon>Sulfurimonadaceae</taxon>
        <taxon>Sulfurimonas</taxon>
    </lineage>
</organism>
<protein>
    <submittedName>
        <fullName evidence="5">1-acyl-sn-glycerol-3-phosphate acyltransferase</fullName>
    </submittedName>
</protein>
<dbReference type="InterPro" id="IPR002123">
    <property type="entry name" value="Plipid/glycerol_acylTrfase"/>
</dbReference>
<dbReference type="RefSeq" id="WP_345971353.1">
    <property type="nucleotide sequence ID" value="NZ_CP147920.1"/>
</dbReference>
<evidence type="ECO:0000259" key="4">
    <source>
        <dbReference type="SMART" id="SM00563"/>
    </source>
</evidence>
<feature type="domain" description="Phospholipid/glycerol acyltransferase" evidence="4">
    <location>
        <begin position="37"/>
        <end position="150"/>
    </location>
</feature>
<evidence type="ECO:0000313" key="6">
    <source>
        <dbReference type="Proteomes" id="UP001447842"/>
    </source>
</evidence>
<dbReference type="EMBL" id="CP147920">
    <property type="protein sequence ID" value="XAU16220.1"/>
    <property type="molecule type" value="Genomic_DNA"/>
</dbReference>
<dbReference type="SMART" id="SM00563">
    <property type="entry name" value="PlsC"/>
    <property type="match status" value="1"/>
</dbReference>
<dbReference type="PANTHER" id="PTHR10434">
    <property type="entry name" value="1-ACYL-SN-GLYCEROL-3-PHOSPHATE ACYLTRANSFERASE"/>
    <property type="match status" value="1"/>
</dbReference>
<dbReference type="CDD" id="cd07989">
    <property type="entry name" value="LPLAT_AGPAT-like"/>
    <property type="match status" value="1"/>
</dbReference>
<dbReference type="Pfam" id="PF01553">
    <property type="entry name" value="Acyltransferase"/>
    <property type="match status" value="1"/>
</dbReference>
<dbReference type="PANTHER" id="PTHR10434:SF11">
    <property type="entry name" value="1-ACYL-SN-GLYCEROL-3-PHOSPHATE ACYLTRANSFERASE"/>
    <property type="match status" value="1"/>
</dbReference>
<keyword evidence="3 5" id="KW-0012">Acyltransferase</keyword>
<sequence length="203" mass="22970">MRKGVLLLLWTVAALLVSLRYRVRAEGREHVPRSGPVLLLGNHVSWLDWLLVQIALRRRLLRYMMERAIYEWKALGWMFRLGRTIPVSPKASKQAFKEAISSLNAGEAVAIFPEGGISRRCEIEKFYRGFEIIASQSHGGEIVPFYIDGMCGSRWSYTRKSHPGPRRSLRRTVTVVFGAPMPLASSADSVRDAVMQLKDSIAQ</sequence>
<evidence type="ECO:0000313" key="5">
    <source>
        <dbReference type="EMBL" id="XAU16220.1"/>
    </source>
</evidence>
<name>A0ABZ3HCG4_9BACT</name>
<dbReference type="Proteomes" id="UP001447842">
    <property type="component" value="Chromosome"/>
</dbReference>
<gene>
    <name evidence="5" type="ORF">WCY31_05800</name>
</gene>
<proteinExistence type="predicted"/>
<keyword evidence="2" id="KW-0808">Transferase</keyword>
<accession>A0ABZ3HCG4</accession>
<evidence type="ECO:0000256" key="2">
    <source>
        <dbReference type="ARBA" id="ARBA00022679"/>
    </source>
</evidence>
<dbReference type="SUPFAM" id="SSF69593">
    <property type="entry name" value="Glycerol-3-phosphate (1)-acyltransferase"/>
    <property type="match status" value="1"/>
</dbReference>
<reference evidence="5 6" key="1">
    <citation type="submission" date="2024-03" db="EMBL/GenBank/DDBJ databases">
        <title>Sulfurimonas sp. HSL3-1.</title>
        <authorList>
            <person name="Wang S."/>
        </authorList>
    </citation>
    <scope>NUCLEOTIDE SEQUENCE [LARGE SCALE GENOMIC DNA]</scope>
    <source>
        <strain evidence="5 6">HSL3-1</strain>
    </source>
</reference>